<evidence type="ECO:0000256" key="2">
    <source>
        <dbReference type="ARBA" id="ARBA00022722"/>
    </source>
</evidence>
<organism evidence="8 9">
    <name type="scientific">Agromyces rhizosphaerae</name>
    <dbReference type="NCBI Taxonomy" id="88374"/>
    <lineage>
        <taxon>Bacteria</taxon>
        <taxon>Bacillati</taxon>
        <taxon>Actinomycetota</taxon>
        <taxon>Actinomycetes</taxon>
        <taxon>Micrococcales</taxon>
        <taxon>Microbacteriaceae</taxon>
        <taxon>Agromyces</taxon>
    </lineage>
</organism>
<dbReference type="InterPro" id="IPR029060">
    <property type="entry name" value="PIN-like_dom_sf"/>
</dbReference>
<accession>A0A9W6FS05</accession>
<dbReference type="GO" id="GO:0016787">
    <property type="term" value="F:hydrolase activity"/>
    <property type="evidence" value="ECO:0007669"/>
    <property type="project" value="UniProtKB-KW"/>
</dbReference>
<dbReference type="SUPFAM" id="SSF88723">
    <property type="entry name" value="PIN domain-like"/>
    <property type="match status" value="1"/>
</dbReference>
<sequence length="123" mass="12738">MSVLDASAVLAFLHGEPGADVVEAELLGDGTCAVGAANWSEVAQKVAGRGGDWALARALLESYGTRVEPVTQEDAEHAATRWRAGSGLSLADRLCLALGRRLGADVLTADAAWGADPGIRQIR</sequence>
<keyword evidence="1 6" id="KW-1277">Toxin-antitoxin system</keyword>
<evidence type="ECO:0000256" key="6">
    <source>
        <dbReference type="HAMAP-Rule" id="MF_00265"/>
    </source>
</evidence>
<keyword evidence="2 6" id="KW-0540">Nuclease</keyword>
<comment type="function">
    <text evidence="6">Toxic component of a toxin-antitoxin (TA) system. An RNase.</text>
</comment>
<keyword evidence="3 6" id="KW-0479">Metal-binding</keyword>
<keyword evidence="9" id="KW-1185">Reference proteome</keyword>
<keyword evidence="5 6" id="KW-0460">Magnesium</keyword>
<feature type="binding site" evidence="6">
    <location>
        <position position="5"/>
    </location>
    <ligand>
        <name>Mg(2+)</name>
        <dbReference type="ChEBI" id="CHEBI:18420"/>
    </ligand>
</feature>
<gene>
    <name evidence="6" type="primary">vapC</name>
    <name evidence="8" type="ORF">ARHIZOSPH14_18900</name>
</gene>
<dbReference type="InterPro" id="IPR002716">
    <property type="entry name" value="PIN_dom"/>
</dbReference>
<dbReference type="Gene3D" id="3.40.50.1010">
    <property type="entry name" value="5'-nuclease"/>
    <property type="match status" value="1"/>
</dbReference>
<dbReference type="RefSeq" id="WP_281884366.1">
    <property type="nucleotide sequence ID" value="NZ_BSDP01000001.1"/>
</dbReference>
<dbReference type="GO" id="GO:0004540">
    <property type="term" value="F:RNA nuclease activity"/>
    <property type="evidence" value="ECO:0007669"/>
    <property type="project" value="InterPro"/>
</dbReference>
<evidence type="ECO:0000256" key="3">
    <source>
        <dbReference type="ARBA" id="ARBA00022723"/>
    </source>
</evidence>
<dbReference type="EMBL" id="BSDP01000001">
    <property type="protein sequence ID" value="GLI27648.1"/>
    <property type="molecule type" value="Genomic_DNA"/>
</dbReference>
<dbReference type="Pfam" id="PF01850">
    <property type="entry name" value="PIN"/>
    <property type="match status" value="1"/>
</dbReference>
<dbReference type="GO" id="GO:0090729">
    <property type="term" value="F:toxin activity"/>
    <property type="evidence" value="ECO:0007669"/>
    <property type="project" value="UniProtKB-KW"/>
</dbReference>
<dbReference type="CDD" id="cd18682">
    <property type="entry name" value="PIN_VapC-like"/>
    <property type="match status" value="1"/>
</dbReference>
<protein>
    <recommendedName>
        <fullName evidence="6">Ribonuclease VapC</fullName>
        <shortName evidence="6">RNase VapC</shortName>
        <ecNumber evidence="6">3.1.-.-</ecNumber>
    </recommendedName>
    <alternativeName>
        <fullName evidence="6">Toxin VapC</fullName>
    </alternativeName>
</protein>
<evidence type="ECO:0000256" key="5">
    <source>
        <dbReference type="ARBA" id="ARBA00022842"/>
    </source>
</evidence>
<dbReference type="Proteomes" id="UP001144396">
    <property type="component" value="Unassembled WGS sequence"/>
</dbReference>
<keyword evidence="6" id="KW-0800">Toxin</keyword>
<dbReference type="AlphaFoldDB" id="A0A9W6FS05"/>
<dbReference type="HAMAP" id="MF_00265">
    <property type="entry name" value="VapC_Nob1"/>
    <property type="match status" value="1"/>
</dbReference>
<reference evidence="8" key="1">
    <citation type="submission" date="2022-12" db="EMBL/GenBank/DDBJ databases">
        <title>Reference genome sequencing for broad-spectrum identification of bacterial and archaeal isolates by mass spectrometry.</title>
        <authorList>
            <person name="Sekiguchi Y."/>
            <person name="Tourlousse D.M."/>
        </authorList>
    </citation>
    <scope>NUCLEOTIDE SEQUENCE</scope>
    <source>
        <strain evidence="8">14</strain>
    </source>
</reference>
<comment type="cofactor">
    <cofactor evidence="6">
        <name>Mg(2+)</name>
        <dbReference type="ChEBI" id="CHEBI:18420"/>
    </cofactor>
</comment>
<keyword evidence="4 6" id="KW-0378">Hydrolase</keyword>
<evidence type="ECO:0000256" key="1">
    <source>
        <dbReference type="ARBA" id="ARBA00022649"/>
    </source>
</evidence>
<evidence type="ECO:0000259" key="7">
    <source>
        <dbReference type="Pfam" id="PF01850"/>
    </source>
</evidence>
<evidence type="ECO:0000313" key="9">
    <source>
        <dbReference type="Proteomes" id="UP001144396"/>
    </source>
</evidence>
<dbReference type="InterPro" id="IPR022907">
    <property type="entry name" value="VapC_family"/>
</dbReference>
<evidence type="ECO:0000256" key="4">
    <source>
        <dbReference type="ARBA" id="ARBA00022801"/>
    </source>
</evidence>
<comment type="caution">
    <text evidence="8">The sequence shown here is derived from an EMBL/GenBank/DDBJ whole genome shotgun (WGS) entry which is preliminary data.</text>
</comment>
<proteinExistence type="inferred from homology"/>
<evidence type="ECO:0000313" key="8">
    <source>
        <dbReference type="EMBL" id="GLI27648.1"/>
    </source>
</evidence>
<feature type="domain" description="PIN" evidence="7">
    <location>
        <begin position="3"/>
        <end position="111"/>
    </location>
</feature>
<comment type="similarity">
    <text evidence="6">Belongs to the PINc/VapC protein family.</text>
</comment>
<name>A0A9W6FS05_9MICO</name>
<dbReference type="EC" id="3.1.-.-" evidence="6"/>
<feature type="binding site" evidence="6">
    <location>
        <position position="92"/>
    </location>
    <ligand>
        <name>Mg(2+)</name>
        <dbReference type="ChEBI" id="CHEBI:18420"/>
    </ligand>
</feature>
<dbReference type="GO" id="GO:0000287">
    <property type="term" value="F:magnesium ion binding"/>
    <property type="evidence" value="ECO:0007669"/>
    <property type="project" value="UniProtKB-UniRule"/>
</dbReference>